<dbReference type="RefSeq" id="WP_093890616.1">
    <property type="nucleotide sequence ID" value="NZ_FOQY01000030.1"/>
</dbReference>
<dbReference type="EMBL" id="FOQY01000030">
    <property type="protein sequence ID" value="SFK62202.1"/>
    <property type="molecule type" value="Genomic_DNA"/>
</dbReference>
<dbReference type="Pfam" id="PF04672">
    <property type="entry name" value="Methyltransf_19"/>
    <property type="match status" value="1"/>
</dbReference>
<protein>
    <submittedName>
        <fullName evidence="1">S-adenosyl methyltransferase</fullName>
    </submittedName>
</protein>
<dbReference type="AlphaFoldDB" id="A0A1I4AZX7"/>
<proteinExistence type="predicted"/>
<sequence>MSDATRRPPAGLDTSVPNVARMNDYFLGGKDNFAADRRAAEEVLAIAPEIRTMAKEGQAFLGRAVRHLVGQGITQFLTIGAGLPTQHNVHQVAQSLEPAARVVYVADDPVVLSHSLALLATDPRTAAVRGDVLHPDELLADPELRRLIDLERPVALLITSALQFIPDEDDPFKSVARLRDAVAVGSHLVIAHAVFDARPEAAGPLVDIYRKVLGRSEDASRTRQQVLRFFDGLELVDPGLVYLRQWRPDNPLAAQRPERTWTVAGVARKTDG</sequence>
<dbReference type="GO" id="GO:0008168">
    <property type="term" value="F:methyltransferase activity"/>
    <property type="evidence" value="ECO:0007669"/>
    <property type="project" value="UniProtKB-KW"/>
</dbReference>
<name>A0A1I4AZX7_9ACTN</name>
<accession>A0A1I4AZX7</accession>
<dbReference type="InterPro" id="IPR029063">
    <property type="entry name" value="SAM-dependent_MTases_sf"/>
</dbReference>
<dbReference type="Proteomes" id="UP000199111">
    <property type="component" value="Unassembled WGS sequence"/>
</dbReference>
<keyword evidence="1" id="KW-0489">Methyltransferase</keyword>
<dbReference type="PIRSF" id="PIRSF017393">
    <property type="entry name" value="MTase_SAV2177"/>
    <property type="match status" value="1"/>
</dbReference>
<dbReference type="Gene3D" id="3.40.50.150">
    <property type="entry name" value="Vaccinia Virus protein VP39"/>
    <property type="match status" value="1"/>
</dbReference>
<reference evidence="2" key="1">
    <citation type="submission" date="2016-10" db="EMBL/GenBank/DDBJ databases">
        <authorList>
            <person name="Varghese N."/>
            <person name="Submissions S."/>
        </authorList>
    </citation>
    <scope>NUCLEOTIDE SEQUENCE [LARGE SCALE GENOMIC DNA]</scope>
    <source>
        <strain evidence="2">CGMCC 4.2126</strain>
    </source>
</reference>
<keyword evidence="1" id="KW-0808">Transferase</keyword>
<gene>
    <name evidence="1" type="ORF">SAMN05216275_13037</name>
</gene>
<keyword evidence="2" id="KW-1185">Reference proteome</keyword>
<dbReference type="GeneID" id="96302026"/>
<dbReference type="GO" id="GO:0032259">
    <property type="term" value="P:methylation"/>
    <property type="evidence" value="ECO:0007669"/>
    <property type="project" value="UniProtKB-KW"/>
</dbReference>
<evidence type="ECO:0000313" key="2">
    <source>
        <dbReference type="Proteomes" id="UP000199111"/>
    </source>
</evidence>
<dbReference type="InterPro" id="IPR006764">
    <property type="entry name" value="SAM_dep_MeTrfase_SAV2177_type"/>
</dbReference>
<evidence type="ECO:0000313" key="1">
    <source>
        <dbReference type="EMBL" id="SFK62202.1"/>
    </source>
</evidence>
<organism evidence="1 2">
    <name type="scientific">Streptosporangium canum</name>
    <dbReference type="NCBI Taxonomy" id="324952"/>
    <lineage>
        <taxon>Bacteria</taxon>
        <taxon>Bacillati</taxon>
        <taxon>Actinomycetota</taxon>
        <taxon>Actinomycetes</taxon>
        <taxon>Streptosporangiales</taxon>
        <taxon>Streptosporangiaceae</taxon>
        <taxon>Streptosporangium</taxon>
    </lineage>
</organism>
<dbReference type="SUPFAM" id="SSF53335">
    <property type="entry name" value="S-adenosyl-L-methionine-dependent methyltransferases"/>
    <property type="match status" value="1"/>
</dbReference>